<dbReference type="PROSITE" id="PS51898">
    <property type="entry name" value="TYR_RECOMBINASE"/>
    <property type="match status" value="1"/>
</dbReference>
<evidence type="ECO:0000256" key="3">
    <source>
        <dbReference type="ARBA" id="ARBA00022679"/>
    </source>
</evidence>
<comment type="function">
    <text evidence="9">Integrase is necessary for integration of the phage into the host genome by site-specific recombination. In conjunction with excisionase, integrase is also necessary for excision of the prophage from the host genome.</text>
</comment>
<evidence type="ECO:0000256" key="9">
    <source>
        <dbReference type="ARBA" id="ARBA00049605"/>
    </source>
</evidence>
<dbReference type="PANTHER" id="PTHR30629">
    <property type="entry name" value="PROPHAGE INTEGRASE"/>
    <property type="match status" value="1"/>
</dbReference>
<dbReference type="Gene3D" id="1.10.150.130">
    <property type="match status" value="1"/>
</dbReference>
<dbReference type="SUPFAM" id="SSF56349">
    <property type="entry name" value="DNA breaking-rejoining enzymes"/>
    <property type="match status" value="1"/>
</dbReference>
<evidence type="ECO:0000313" key="13">
    <source>
        <dbReference type="EMBL" id="DAD86201.1"/>
    </source>
</evidence>
<dbReference type="GO" id="GO:0044826">
    <property type="term" value="P:viral genome integration into host DNA"/>
    <property type="evidence" value="ECO:0007669"/>
    <property type="project" value="UniProtKB-KW"/>
</dbReference>
<evidence type="ECO:0000259" key="12">
    <source>
        <dbReference type="PROSITE" id="PS51900"/>
    </source>
</evidence>
<feature type="domain" description="Tyr recombinase" evidence="11">
    <location>
        <begin position="168"/>
        <end position="337"/>
    </location>
</feature>
<dbReference type="GO" id="GO:0016740">
    <property type="term" value="F:transferase activity"/>
    <property type="evidence" value="ECO:0007669"/>
    <property type="project" value="UniProtKB-KW"/>
</dbReference>
<dbReference type="EMBL" id="BK014996">
    <property type="protein sequence ID" value="DAD86201.1"/>
    <property type="molecule type" value="Genomic_DNA"/>
</dbReference>
<keyword evidence="8" id="KW-1160">Virus entry into host cell</keyword>
<comment type="similarity">
    <text evidence="1">Belongs to the 'phage' integrase family.</text>
</comment>
<evidence type="ECO:0000256" key="5">
    <source>
        <dbReference type="ARBA" id="ARBA00023125"/>
    </source>
</evidence>
<name>A0A8S5MV34_9CAUD</name>
<evidence type="ECO:0000256" key="8">
    <source>
        <dbReference type="ARBA" id="ARBA00023296"/>
    </source>
</evidence>
<dbReference type="InterPro" id="IPR010998">
    <property type="entry name" value="Integrase_recombinase_N"/>
</dbReference>
<evidence type="ECO:0000256" key="6">
    <source>
        <dbReference type="ARBA" id="ARBA00023172"/>
    </source>
</evidence>
<organism evidence="13">
    <name type="scientific">Caudovirales sp. ctUL28</name>
    <dbReference type="NCBI Taxonomy" id="2826778"/>
    <lineage>
        <taxon>Viruses</taxon>
        <taxon>Duplodnaviria</taxon>
        <taxon>Heunggongvirae</taxon>
        <taxon>Uroviricota</taxon>
        <taxon>Caudoviricetes</taxon>
    </lineage>
</organism>
<reference evidence="13" key="1">
    <citation type="journal article" date="2021" name="Proc. Natl. Acad. Sci. U.S.A.">
        <title>A Catalog of Tens of Thousands of Viruses from Human Metagenomes Reveals Hidden Associations with Chronic Diseases.</title>
        <authorList>
            <person name="Tisza M.J."/>
            <person name="Buck C.B."/>
        </authorList>
    </citation>
    <scope>NUCLEOTIDE SEQUENCE</scope>
    <source>
        <strain evidence="13">CtUL28</strain>
    </source>
</reference>
<dbReference type="GO" id="GO:0006310">
    <property type="term" value="P:DNA recombination"/>
    <property type="evidence" value="ECO:0007669"/>
    <property type="project" value="UniProtKB-KW"/>
</dbReference>
<keyword evidence="4" id="KW-0229">DNA integration</keyword>
<evidence type="ECO:0000256" key="4">
    <source>
        <dbReference type="ARBA" id="ARBA00022908"/>
    </source>
</evidence>
<dbReference type="PROSITE" id="PS51900">
    <property type="entry name" value="CB"/>
    <property type="match status" value="1"/>
</dbReference>
<keyword evidence="3" id="KW-0808">Transferase</keyword>
<sequence length="340" mass="39609">MKNPNGYGSVKKLSGNRRRPYIFVVSEAGKRRVIGYYTTQVEALIAQTDYNIHNNHPRLSDNKMTFAELYHRWLPDHIAHYNSSLSAQNGYSAAFKHCMKLWDMPLPEIRFYHLQAVIDDMQRSGLSYSSRKKVRSLITMLFDYARRMEYIDRDFRGLLNIGRNKAVRPHHPFSRQKINRLWKDGGPGTDTILILIYTGMRVSEMLHLRKSDVNRRQKFLDIKQSKTVSGIRIIPIHPLIWPLVEVRMAMPGEMLIADSDGHEYNYSRYCSVWTSVMKRIHGEKHTTHDCRHTFATLLDNAEVNENAKCRILGHTGTNVTDGVYTHKNLRQLRKAILKIK</sequence>
<dbReference type="PANTHER" id="PTHR30629:SF2">
    <property type="entry name" value="PROPHAGE INTEGRASE INTS-RELATED"/>
    <property type="match status" value="1"/>
</dbReference>
<evidence type="ECO:0000256" key="2">
    <source>
        <dbReference type="ARBA" id="ARBA00016082"/>
    </source>
</evidence>
<proteinExistence type="inferred from homology"/>
<dbReference type="Pfam" id="PF00589">
    <property type="entry name" value="Phage_integrase"/>
    <property type="match status" value="1"/>
</dbReference>
<dbReference type="InterPro" id="IPR013762">
    <property type="entry name" value="Integrase-like_cat_sf"/>
</dbReference>
<dbReference type="InterPro" id="IPR044068">
    <property type="entry name" value="CB"/>
</dbReference>
<dbReference type="InterPro" id="IPR050808">
    <property type="entry name" value="Phage_Integrase"/>
</dbReference>
<evidence type="ECO:0000256" key="1">
    <source>
        <dbReference type="ARBA" id="ARBA00008857"/>
    </source>
</evidence>
<evidence type="ECO:0000256" key="10">
    <source>
        <dbReference type="PROSITE-ProRule" id="PRU01248"/>
    </source>
</evidence>
<dbReference type="InterPro" id="IPR002104">
    <property type="entry name" value="Integrase_catalytic"/>
</dbReference>
<keyword evidence="6" id="KW-0233">DNA recombination</keyword>
<dbReference type="GO" id="GO:0003677">
    <property type="term" value="F:DNA binding"/>
    <property type="evidence" value="ECO:0007669"/>
    <property type="project" value="UniProtKB-UniRule"/>
</dbReference>
<dbReference type="GO" id="GO:0015074">
    <property type="term" value="P:DNA integration"/>
    <property type="evidence" value="ECO:0007669"/>
    <property type="project" value="UniProtKB-KW"/>
</dbReference>
<evidence type="ECO:0000256" key="7">
    <source>
        <dbReference type="ARBA" id="ARBA00023195"/>
    </source>
</evidence>
<dbReference type="GO" id="GO:0046718">
    <property type="term" value="P:symbiont entry into host cell"/>
    <property type="evidence" value="ECO:0007669"/>
    <property type="project" value="UniProtKB-KW"/>
</dbReference>
<dbReference type="InterPro" id="IPR011010">
    <property type="entry name" value="DNA_brk_join_enz"/>
</dbReference>
<evidence type="ECO:0000259" key="11">
    <source>
        <dbReference type="PROSITE" id="PS51898"/>
    </source>
</evidence>
<feature type="domain" description="Core-binding (CB)" evidence="12">
    <location>
        <begin position="64"/>
        <end position="146"/>
    </location>
</feature>
<dbReference type="Gene3D" id="1.10.443.10">
    <property type="entry name" value="Intergrase catalytic core"/>
    <property type="match status" value="1"/>
</dbReference>
<dbReference type="GO" id="GO:0075713">
    <property type="term" value="P:establishment of integrated proviral latency"/>
    <property type="evidence" value="ECO:0007669"/>
    <property type="project" value="UniProtKB-KW"/>
</dbReference>
<protein>
    <recommendedName>
        <fullName evidence="2">Integrase</fullName>
    </recommendedName>
</protein>
<accession>A0A8S5MV34</accession>
<keyword evidence="7" id="KW-1179">Viral genome integration</keyword>
<keyword evidence="5 10" id="KW-0238">DNA-binding</keyword>